<comment type="caution">
    <text evidence="3">The sequence shown here is derived from an EMBL/GenBank/DDBJ whole genome shotgun (WGS) entry which is preliminary data.</text>
</comment>
<evidence type="ECO:0000313" key="3">
    <source>
        <dbReference type="EMBL" id="KAI5084397.1"/>
    </source>
</evidence>
<accession>A0A9D4ZT08</accession>
<gene>
    <name evidence="3" type="ORF">GOP47_0000566</name>
</gene>
<dbReference type="CDD" id="cd00170">
    <property type="entry name" value="SEC14"/>
    <property type="match status" value="1"/>
</dbReference>
<keyword evidence="4" id="KW-1185">Reference proteome</keyword>
<dbReference type="Pfam" id="PF13716">
    <property type="entry name" value="CRAL_TRIO_2"/>
    <property type="match status" value="1"/>
</dbReference>
<evidence type="ECO:0000259" key="2">
    <source>
        <dbReference type="Pfam" id="PF13716"/>
    </source>
</evidence>
<dbReference type="AlphaFoldDB" id="A0A9D4ZT08"/>
<feature type="domain" description="CRAL-TRIO" evidence="2">
    <location>
        <begin position="117"/>
        <end position="249"/>
    </location>
</feature>
<protein>
    <recommendedName>
        <fullName evidence="2">CRAL-TRIO domain-containing protein</fullName>
    </recommendedName>
</protein>
<dbReference type="OrthoDB" id="6077599at2759"/>
<sequence>MTSSSFFVKIAKRFSSARKGDATPAQHTSTKQAHHSEEEVVSISDGTLRLARSVPSELDFETIPISDDGPCFHSHLCSEGLEEGWKCTAAENSSNSLHSRSASLKDLACICGQDAQGRPIVVVDATKIPKCSCLRSQALQYILKKLDPIAAAGDYDLIFVMSPNIPAWWCLRVYKKLPSSYRKNLRRLLFIHPTVHIKFVCTMLRPFISKKAHYKVHKVKHLADLEKASGGDISLDVLHLGNHVFKYDQTVATRG</sequence>
<dbReference type="Gene3D" id="3.40.525.10">
    <property type="entry name" value="CRAL-TRIO lipid binding domain"/>
    <property type="match status" value="1"/>
</dbReference>
<organism evidence="3 4">
    <name type="scientific">Adiantum capillus-veneris</name>
    <name type="common">Maidenhair fern</name>
    <dbReference type="NCBI Taxonomy" id="13818"/>
    <lineage>
        <taxon>Eukaryota</taxon>
        <taxon>Viridiplantae</taxon>
        <taxon>Streptophyta</taxon>
        <taxon>Embryophyta</taxon>
        <taxon>Tracheophyta</taxon>
        <taxon>Polypodiopsida</taxon>
        <taxon>Polypodiidae</taxon>
        <taxon>Polypodiales</taxon>
        <taxon>Pteridineae</taxon>
        <taxon>Pteridaceae</taxon>
        <taxon>Vittarioideae</taxon>
        <taxon>Adiantum</taxon>
    </lineage>
</organism>
<evidence type="ECO:0000313" key="4">
    <source>
        <dbReference type="Proteomes" id="UP000886520"/>
    </source>
</evidence>
<dbReference type="InterPro" id="IPR001251">
    <property type="entry name" value="CRAL-TRIO_dom"/>
</dbReference>
<reference evidence="3" key="1">
    <citation type="submission" date="2021-01" db="EMBL/GenBank/DDBJ databases">
        <title>Adiantum capillus-veneris genome.</title>
        <authorList>
            <person name="Fang Y."/>
            <person name="Liao Q."/>
        </authorList>
    </citation>
    <scope>NUCLEOTIDE SEQUENCE</scope>
    <source>
        <strain evidence="3">H3</strain>
        <tissue evidence="3">Leaf</tissue>
    </source>
</reference>
<evidence type="ECO:0000256" key="1">
    <source>
        <dbReference type="SAM" id="MobiDB-lite"/>
    </source>
</evidence>
<feature type="region of interest" description="Disordered" evidence="1">
    <location>
        <begin position="18"/>
        <end position="39"/>
    </location>
</feature>
<dbReference type="SUPFAM" id="SSF52087">
    <property type="entry name" value="CRAL/TRIO domain"/>
    <property type="match status" value="1"/>
</dbReference>
<dbReference type="EMBL" id="JABFUD020000001">
    <property type="protein sequence ID" value="KAI5084397.1"/>
    <property type="molecule type" value="Genomic_DNA"/>
</dbReference>
<dbReference type="InterPro" id="IPR036865">
    <property type="entry name" value="CRAL-TRIO_dom_sf"/>
</dbReference>
<proteinExistence type="predicted"/>
<name>A0A9D4ZT08_ADICA</name>
<dbReference type="Proteomes" id="UP000886520">
    <property type="component" value="Chromosome 1"/>
</dbReference>